<dbReference type="EMBL" id="JAMKFB020000704">
    <property type="protein sequence ID" value="KAL0148447.1"/>
    <property type="molecule type" value="Genomic_DNA"/>
</dbReference>
<comment type="caution">
    <text evidence="2">The sequence shown here is derived from an EMBL/GenBank/DDBJ whole genome shotgun (WGS) entry which is preliminary data.</text>
</comment>
<dbReference type="InterPro" id="IPR000477">
    <property type="entry name" value="RT_dom"/>
</dbReference>
<dbReference type="SUPFAM" id="SSF56672">
    <property type="entry name" value="DNA/RNA polymerases"/>
    <property type="match status" value="1"/>
</dbReference>
<dbReference type="CDD" id="cd01650">
    <property type="entry name" value="RT_nLTR_like"/>
    <property type="match status" value="1"/>
</dbReference>
<reference evidence="2 3" key="1">
    <citation type="submission" date="2024-05" db="EMBL/GenBank/DDBJ databases">
        <title>Genome sequencing and assembly of Indian major carp, Cirrhinus mrigala (Hamilton, 1822).</title>
        <authorList>
            <person name="Mohindra V."/>
            <person name="Chowdhury L.M."/>
            <person name="Lal K."/>
            <person name="Jena J.K."/>
        </authorList>
    </citation>
    <scope>NUCLEOTIDE SEQUENCE [LARGE SCALE GENOMIC DNA]</scope>
    <source>
        <strain evidence="2">CM1030</strain>
        <tissue evidence="2">Blood</tissue>
    </source>
</reference>
<protein>
    <recommendedName>
        <fullName evidence="1">Reverse transcriptase domain-containing protein</fullName>
    </recommendedName>
</protein>
<evidence type="ECO:0000313" key="3">
    <source>
        <dbReference type="Proteomes" id="UP001529510"/>
    </source>
</evidence>
<organism evidence="2 3">
    <name type="scientific">Cirrhinus mrigala</name>
    <name type="common">Mrigala</name>
    <dbReference type="NCBI Taxonomy" id="683832"/>
    <lineage>
        <taxon>Eukaryota</taxon>
        <taxon>Metazoa</taxon>
        <taxon>Chordata</taxon>
        <taxon>Craniata</taxon>
        <taxon>Vertebrata</taxon>
        <taxon>Euteleostomi</taxon>
        <taxon>Actinopterygii</taxon>
        <taxon>Neopterygii</taxon>
        <taxon>Teleostei</taxon>
        <taxon>Ostariophysi</taxon>
        <taxon>Cypriniformes</taxon>
        <taxon>Cyprinidae</taxon>
        <taxon>Labeoninae</taxon>
        <taxon>Labeonini</taxon>
        <taxon>Cirrhinus</taxon>
    </lineage>
</organism>
<name>A0ABD0MHF0_CIRMR</name>
<accession>A0ABD0MHF0</accession>
<proteinExistence type="predicted"/>
<dbReference type="AlphaFoldDB" id="A0ABD0MHF0"/>
<evidence type="ECO:0000259" key="1">
    <source>
        <dbReference type="PROSITE" id="PS50878"/>
    </source>
</evidence>
<dbReference type="PROSITE" id="PS50878">
    <property type="entry name" value="RT_POL"/>
    <property type="match status" value="1"/>
</dbReference>
<keyword evidence="3" id="KW-1185">Reference proteome</keyword>
<dbReference type="Pfam" id="PF00078">
    <property type="entry name" value="RVT_1"/>
    <property type="match status" value="1"/>
</dbReference>
<feature type="domain" description="Reverse transcriptase" evidence="1">
    <location>
        <begin position="34"/>
        <end position="306"/>
    </location>
</feature>
<dbReference type="PANTHER" id="PTHR31635:SF196">
    <property type="entry name" value="REVERSE TRANSCRIPTASE DOMAIN-CONTAINING PROTEIN-RELATED"/>
    <property type="match status" value="1"/>
</dbReference>
<dbReference type="InterPro" id="IPR043502">
    <property type="entry name" value="DNA/RNA_pol_sf"/>
</dbReference>
<feature type="non-terminal residue" evidence="2">
    <location>
        <position position="336"/>
    </location>
</feature>
<evidence type="ECO:0000313" key="2">
    <source>
        <dbReference type="EMBL" id="KAL0148447.1"/>
    </source>
</evidence>
<dbReference type="Proteomes" id="UP001529510">
    <property type="component" value="Unassembled WGS sequence"/>
</dbReference>
<dbReference type="PANTHER" id="PTHR31635">
    <property type="entry name" value="REVERSE TRANSCRIPTASE DOMAIN-CONTAINING PROTEIN-RELATED"/>
    <property type="match status" value="1"/>
</dbReference>
<gene>
    <name evidence="2" type="ORF">M9458_056257</name>
</gene>
<sequence length="336" mass="37645">MNSGKSPGPDGYPVEFYKKFSDKLAPLLLEMFNYSFNRGTLPPTLMQASISLIYKKGKDPLSCASYRPISLLLVDVKILAKILARRLESVMPKIISEDQTGFIGGRHSYSNIRRLLGVILSPSSSNIPEAIISLDAEKAFDRVEWDYLLFCLRQFGFNTNLISWIRLLYSSPCASVCTNNQRSIPFPLFRGTRQGCPLSPLLFALAIEPLSAALKMEEGLGGIERWGIKHQVSLYADDLLLYVSNPLTSIPRILTLLNVFGRLSGYKLNISKSEYLPINQLAIAISPSTIPFKIANTGFKYLGITVTQSLRTMREQNFTSLTTTVKSDLQRWNYLP</sequence>